<feature type="domain" description="Protein kinase" evidence="1">
    <location>
        <begin position="1"/>
        <end position="189"/>
    </location>
</feature>
<reference evidence="2 3" key="1">
    <citation type="submission" date="2020-02" db="EMBL/GenBank/DDBJ databases">
        <title>Draft genome sequence of Haematococcus lacustris strain NIES-144.</title>
        <authorList>
            <person name="Morimoto D."/>
            <person name="Nakagawa S."/>
            <person name="Yoshida T."/>
            <person name="Sawayama S."/>
        </authorList>
    </citation>
    <scope>NUCLEOTIDE SEQUENCE [LARGE SCALE GENOMIC DNA]</scope>
    <source>
        <strain evidence="2 3">NIES-144</strain>
    </source>
</reference>
<dbReference type="InterPro" id="IPR000719">
    <property type="entry name" value="Prot_kinase_dom"/>
</dbReference>
<keyword evidence="3" id="KW-1185">Reference proteome</keyword>
<evidence type="ECO:0000259" key="1">
    <source>
        <dbReference type="PROSITE" id="PS50011"/>
    </source>
</evidence>
<organism evidence="2 3">
    <name type="scientific">Haematococcus lacustris</name>
    <name type="common">Green alga</name>
    <name type="synonym">Haematococcus pluvialis</name>
    <dbReference type="NCBI Taxonomy" id="44745"/>
    <lineage>
        <taxon>Eukaryota</taxon>
        <taxon>Viridiplantae</taxon>
        <taxon>Chlorophyta</taxon>
        <taxon>core chlorophytes</taxon>
        <taxon>Chlorophyceae</taxon>
        <taxon>CS clade</taxon>
        <taxon>Chlamydomonadales</taxon>
        <taxon>Haematococcaceae</taxon>
        <taxon>Haematococcus</taxon>
    </lineage>
</organism>
<gene>
    <name evidence="2" type="ORF">HaLaN_08496</name>
</gene>
<name>A0A699ZBA2_HAELA</name>
<evidence type="ECO:0000313" key="3">
    <source>
        <dbReference type="Proteomes" id="UP000485058"/>
    </source>
</evidence>
<proteinExistence type="predicted"/>
<feature type="non-terminal residue" evidence="2">
    <location>
        <position position="1"/>
    </location>
</feature>
<dbReference type="InterPro" id="IPR051681">
    <property type="entry name" value="Ser/Thr_Kinases-Pseudokinases"/>
</dbReference>
<dbReference type="GO" id="GO:0005524">
    <property type="term" value="F:ATP binding"/>
    <property type="evidence" value="ECO:0007669"/>
    <property type="project" value="InterPro"/>
</dbReference>
<comment type="caution">
    <text evidence="2">The sequence shown here is derived from an EMBL/GenBank/DDBJ whole genome shotgun (WGS) entry which is preliminary data.</text>
</comment>
<dbReference type="Proteomes" id="UP000485058">
    <property type="component" value="Unassembled WGS sequence"/>
</dbReference>
<protein>
    <recommendedName>
        <fullName evidence="1">Protein kinase domain-containing protein</fullName>
    </recommendedName>
</protein>
<dbReference type="InterPro" id="IPR011009">
    <property type="entry name" value="Kinase-like_dom_sf"/>
</dbReference>
<dbReference type="PANTHER" id="PTHR44329:SF214">
    <property type="entry name" value="PROTEIN KINASE DOMAIN-CONTAINING PROTEIN"/>
    <property type="match status" value="1"/>
</dbReference>
<sequence>DAVERGWLRDMQSGGQGRPNMSAILQTAYEVASALNYLHSHGVVHGDLSAWNVLLTSQGTPASGGHRGFIAKVADFGLSRCLEEVMAIQTRTYGTITHQPPETLSQGIVSRETDTYSLGVLMWQMYTGKRPWHGMTHGQIIMTVVEGSKSLEFPPETPEGFMALAMVCMAPAASDRPNMQTVCKVLQALRNALPNPKGR</sequence>
<dbReference type="PANTHER" id="PTHR44329">
    <property type="entry name" value="SERINE/THREONINE-PROTEIN KINASE TNNI3K-RELATED"/>
    <property type="match status" value="1"/>
</dbReference>
<dbReference type="InterPro" id="IPR001245">
    <property type="entry name" value="Ser-Thr/Tyr_kinase_cat_dom"/>
</dbReference>
<dbReference type="Pfam" id="PF07714">
    <property type="entry name" value="PK_Tyr_Ser-Thr"/>
    <property type="match status" value="1"/>
</dbReference>
<dbReference type="SUPFAM" id="SSF56112">
    <property type="entry name" value="Protein kinase-like (PK-like)"/>
    <property type="match status" value="1"/>
</dbReference>
<dbReference type="PROSITE" id="PS50011">
    <property type="entry name" value="PROTEIN_KINASE_DOM"/>
    <property type="match status" value="1"/>
</dbReference>
<dbReference type="Gene3D" id="1.10.510.10">
    <property type="entry name" value="Transferase(Phosphotransferase) domain 1"/>
    <property type="match status" value="1"/>
</dbReference>
<dbReference type="AlphaFoldDB" id="A0A699ZBA2"/>
<accession>A0A699ZBA2</accession>
<dbReference type="EMBL" id="BLLF01000536">
    <property type="protein sequence ID" value="GFH12752.1"/>
    <property type="molecule type" value="Genomic_DNA"/>
</dbReference>
<dbReference type="InterPro" id="IPR008266">
    <property type="entry name" value="Tyr_kinase_AS"/>
</dbReference>
<dbReference type="PROSITE" id="PS00109">
    <property type="entry name" value="PROTEIN_KINASE_TYR"/>
    <property type="match status" value="1"/>
</dbReference>
<dbReference type="GO" id="GO:0004674">
    <property type="term" value="F:protein serine/threonine kinase activity"/>
    <property type="evidence" value="ECO:0007669"/>
    <property type="project" value="TreeGrafter"/>
</dbReference>
<evidence type="ECO:0000313" key="2">
    <source>
        <dbReference type="EMBL" id="GFH12752.1"/>
    </source>
</evidence>